<dbReference type="Gene3D" id="1.10.12.10">
    <property type="entry name" value="Lyase 2-enoyl-coa Hydratase, Chain A, domain 2"/>
    <property type="match status" value="1"/>
</dbReference>
<comment type="caution">
    <text evidence="2">The sequence shown here is derived from an EMBL/GenBank/DDBJ whole genome shotgun (WGS) entry which is preliminary data.</text>
</comment>
<sequence>MSGPTLRGVEQTVRYDLAGHVATITYDRPEKLNAIDGAMREQINAAFSRFRVDDEAWVAVVTGSGRAFCVGADMRSETGSAAGDFPGSFWERPTVNSFESGWEINKPVIAAVNGHCLGYGLTLVTWCDFVIASERATFGFPEVTVGIPTIVGAIRLPQKINWQYAMELLLTGERIDAARAKEIGLAGWVVPHDTLLDEARALAARLVRAAPLAARATKEMAVRAPGLGAVDAIRFGEAMRRVAAATEDAAEGAAAFRERREPVWRGR</sequence>
<name>A0ABX1SG41_9PSEU</name>
<dbReference type="CDD" id="cd06558">
    <property type="entry name" value="crotonase-like"/>
    <property type="match status" value="1"/>
</dbReference>
<accession>A0ABX1SG41</accession>
<protein>
    <submittedName>
        <fullName evidence="2">Enoyl-CoA hydratase/isomerase family protein</fullName>
    </submittedName>
</protein>
<proteinExistence type="inferred from homology"/>
<dbReference type="InterPro" id="IPR029045">
    <property type="entry name" value="ClpP/crotonase-like_dom_sf"/>
</dbReference>
<dbReference type="PANTHER" id="PTHR43802">
    <property type="entry name" value="ENOYL-COA HYDRATASE"/>
    <property type="match status" value="1"/>
</dbReference>
<dbReference type="InterPro" id="IPR001753">
    <property type="entry name" value="Enoyl-CoA_hydra/iso"/>
</dbReference>
<dbReference type="SUPFAM" id="SSF52096">
    <property type="entry name" value="ClpP/crotonase"/>
    <property type="match status" value="1"/>
</dbReference>
<dbReference type="Pfam" id="PF00378">
    <property type="entry name" value="ECH_1"/>
    <property type="match status" value="1"/>
</dbReference>
<dbReference type="Gene3D" id="3.90.226.10">
    <property type="entry name" value="2-enoyl-CoA Hydratase, Chain A, domain 1"/>
    <property type="match status" value="1"/>
</dbReference>
<dbReference type="InterPro" id="IPR014748">
    <property type="entry name" value="Enoyl-CoA_hydra_C"/>
</dbReference>
<organism evidence="2 3">
    <name type="scientific">Pseudonocardia acidicola</name>
    <dbReference type="NCBI Taxonomy" id="2724939"/>
    <lineage>
        <taxon>Bacteria</taxon>
        <taxon>Bacillati</taxon>
        <taxon>Actinomycetota</taxon>
        <taxon>Actinomycetes</taxon>
        <taxon>Pseudonocardiales</taxon>
        <taxon>Pseudonocardiaceae</taxon>
        <taxon>Pseudonocardia</taxon>
    </lineage>
</organism>
<evidence type="ECO:0000256" key="1">
    <source>
        <dbReference type="ARBA" id="ARBA00005254"/>
    </source>
</evidence>
<evidence type="ECO:0000313" key="2">
    <source>
        <dbReference type="EMBL" id="NMI00537.1"/>
    </source>
</evidence>
<gene>
    <name evidence="2" type="ORF">HF526_24980</name>
</gene>
<dbReference type="PANTHER" id="PTHR43802:SF1">
    <property type="entry name" value="IP11341P-RELATED"/>
    <property type="match status" value="1"/>
</dbReference>
<dbReference type="EMBL" id="JAAXLA010000058">
    <property type="protein sequence ID" value="NMI00537.1"/>
    <property type="molecule type" value="Genomic_DNA"/>
</dbReference>
<reference evidence="2 3" key="1">
    <citation type="submission" date="2020-04" db="EMBL/GenBank/DDBJ databases">
        <authorList>
            <person name="Klaysubun C."/>
            <person name="Duangmal K."/>
            <person name="Lipun K."/>
        </authorList>
    </citation>
    <scope>NUCLEOTIDE SEQUENCE [LARGE SCALE GENOMIC DNA]</scope>
    <source>
        <strain evidence="2 3">K10HN5</strain>
    </source>
</reference>
<comment type="similarity">
    <text evidence="1">Belongs to the enoyl-CoA hydratase/isomerase family.</text>
</comment>
<keyword evidence="3" id="KW-1185">Reference proteome</keyword>
<evidence type="ECO:0000313" key="3">
    <source>
        <dbReference type="Proteomes" id="UP000820669"/>
    </source>
</evidence>
<dbReference type="Proteomes" id="UP000820669">
    <property type="component" value="Unassembled WGS sequence"/>
</dbReference>